<feature type="binding site" evidence="7">
    <location>
        <position position="240"/>
    </location>
    <ligand>
        <name>L-glutamine</name>
        <dbReference type="ChEBI" id="CHEBI:58359"/>
    </ligand>
</feature>
<organism evidence="12 13">
    <name type="scientific">Candidatus Fimimonas gallinarum</name>
    <dbReference type="NCBI Taxonomy" id="2840821"/>
    <lineage>
        <taxon>Bacteria</taxon>
        <taxon>Pseudomonadati</taxon>
        <taxon>Myxococcota</taxon>
        <taxon>Myxococcia</taxon>
        <taxon>Myxococcales</taxon>
        <taxon>Cystobacterineae</taxon>
        <taxon>Myxococcaceae</taxon>
        <taxon>Myxococcaceae incertae sedis</taxon>
        <taxon>Candidatus Fimimonas</taxon>
    </lineage>
</organism>
<feature type="binding site" evidence="7">
    <location>
        <begin position="384"/>
        <end position="391"/>
    </location>
    <ligand>
        <name>ATP</name>
        <dbReference type="ChEBI" id="CHEBI:30616"/>
    </ligand>
</feature>
<dbReference type="PROSITE" id="PS50263">
    <property type="entry name" value="CN_HYDROLASE"/>
    <property type="match status" value="1"/>
</dbReference>
<evidence type="ECO:0000256" key="5">
    <source>
        <dbReference type="ARBA" id="ARBA00022840"/>
    </source>
</evidence>
<dbReference type="EC" id="6.3.5.1" evidence="7 8"/>
<dbReference type="PROSITE" id="PS50943">
    <property type="entry name" value="HTH_CROC1"/>
    <property type="match status" value="1"/>
</dbReference>
<dbReference type="InterPro" id="IPR003694">
    <property type="entry name" value="NAD_synthase"/>
</dbReference>
<feature type="domain" description="CN hydrolase" evidence="10">
    <location>
        <begin position="42"/>
        <end position="305"/>
    </location>
</feature>
<dbReference type="Gene3D" id="3.60.110.10">
    <property type="entry name" value="Carbon-nitrogen hydrolase"/>
    <property type="match status" value="1"/>
</dbReference>
<evidence type="ECO:0000256" key="1">
    <source>
        <dbReference type="ARBA" id="ARBA00005188"/>
    </source>
</evidence>
<keyword evidence="6 7" id="KW-0520">NAD</keyword>
<accession>A0A9D1J7H6</accession>
<keyword evidence="3 7" id="KW-0436">Ligase</keyword>
<feature type="binding site" evidence="7">
    <location>
        <position position="494"/>
    </location>
    <ligand>
        <name>ATP</name>
        <dbReference type="ChEBI" id="CHEBI:30616"/>
    </ligand>
</feature>
<dbReference type="InterPro" id="IPR014729">
    <property type="entry name" value="Rossmann-like_a/b/a_fold"/>
</dbReference>
<dbReference type="AlphaFoldDB" id="A0A9D1J7H6"/>
<dbReference type="PIRSF" id="PIRSF006630">
    <property type="entry name" value="NADS_GAT"/>
    <property type="match status" value="1"/>
</dbReference>
<dbReference type="GO" id="GO:0009435">
    <property type="term" value="P:NAD+ biosynthetic process"/>
    <property type="evidence" value="ECO:0007669"/>
    <property type="project" value="UniProtKB-UniRule"/>
</dbReference>
<evidence type="ECO:0000313" key="12">
    <source>
        <dbReference type="EMBL" id="HIR65393.1"/>
    </source>
</evidence>
<dbReference type="NCBIfam" id="NF002730">
    <property type="entry name" value="PRK02628.1"/>
    <property type="match status" value="1"/>
</dbReference>
<feature type="binding site" evidence="7">
    <location>
        <begin position="504"/>
        <end position="507"/>
    </location>
    <ligand>
        <name>deamido-NAD(+)</name>
        <dbReference type="ChEBI" id="CHEBI:58437"/>
        <note>ligand shared between two neighboring subunits</note>
    </ligand>
</feature>
<dbReference type="Proteomes" id="UP000824200">
    <property type="component" value="Unassembled WGS sequence"/>
</dbReference>
<comment type="similarity">
    <text evidence="9">Belongs to the NAD synthetase family.</text>
</comment>
<feature type="active site" description="Proton acceptor; for glutaminase activity" evidence="7">
    <location>
        <position position="82"/>
    </location>
</feature>
<evidence type="ECO:0000313" key="13">
    <source>
        <dbReference type="Proteomes" id="UP000824200"/>
    </source>
</evidence>
<dbReference type="SUPFAM" id="SSF56317">
    <property type="entry name" value="Carbon-nitrogen hydrolase"/>
    <property type="match status" value="1"/>
</dbReference>
<name>A0A9D1J7H6_9BACT</name>
<dbReference type="PANTHER" id="PTHR23090:SF9">
    <property type="entry name" value="GLUTAMINE-DEPENDENT NAD(+) SYNTHETASE"/>
    <property type="match status" value="1"/>
</dbReference>
<evidence type="ECO:0000256" key="2">
    <source>
        <dbReference type="ARBA" id="ARBA00007145"/>
    </source>
</evidence>
<evidence type="ECO:0000256" key="9">
    <source>
        <dbReference type="RuleBase" id="RU003811"/>
    </source>
</evidence>
<feature type="active site" description="For glutaminase activity" evidence="7">
    <location>
        <position position="152"/>
    </location>
</feature>
<dbReference type="GO" id="GO:0008795">
    <property type="term" value="F:NAD+ synthase activity"/>
    <property type="evidence" value="ECO:0007669"/>
    <property type="project" value="UniProtKB-UniRule"/>
</dbReference>
<evidence type="ECO:0000259" key="10">
    <source>
        <dbReference type="PROSITE" id="PS50263"/>
    </source>
</evidence>
<feature type="binding site" evidence="7">
    <location>
        <position position="234"/>
    </location>
    <ligand>
        <name>L-glutamine</name>
        <dbReference type="ChEBI" id="CHEBI:58359"/>
    </ligand>
</feature>
<sequence>MDKLQKLAKALDVTTEYLLGNESNQQISDTPTVAETHYLGLVKIACVSPQVRVADCVYNAEKIVEGVNKAVKDGAKIVLFPELSITAYTCGDLFFQRTLRQSAIDGLRIVCQKTAKTDAVVVVGLPLVNNTGKLFNVAAVLFHGDILGIVPKTNLPNYNEFYEKRFFSPAIEENSFVEIDGKNVPFGTDIIFENTAHPDVRFAVEICEDLWVANSPSSRHTGAGATLILNLSASNELVTKSDYRKKMVEIQSAKTGTVYAYCSSGDGESTSDVVFSAHNIICENGLVIAESKPFEGGYAIAEADFGFIENERPRVSQNKFCSHYVTVKYNLPVNDKPTRVYDRNPFVPKDKQQLAERCALALNIQSHGLKKRLLHTHADKLVLGVSGGSDSTLALIVCKHALELCGRKADDIIAVTMPCFGTSQRTLDNSLALAKVFGATLRKIDISAAVKQHLQDISHDLSVTDTAYENAQARERTQVLMDVANKVNGIVVGTGDLSEGALGWSTFNGDHMSMYNVNGGIPKTFVRALIAHEAANSSAKIRKILNDVLDTPISPELLPLKDGEIAQVTEDIVGPYQLHDYFLFMLLRKGFSPSKVFELAKLSFNGIYDQQTIYKWLEKFIRRFFSQQFKRSCQPDGVKVGTVDLSKNNFRMPSDACCDSWLENLRQVKTGW</sequence>
<dbReference type="InterPro" id="IPR003010">
    <property type="entry name" value="C-N_Hydrolase"/>
</dbReference>
<proteinExistence type="inferred from homology"/>
<evidence type="ECO:0000256" key="6">
    <source>
        <dbReference type="ARBA" id="ARBA00023027"/>
    </source>
</evidence>
<evidence type="ECO:0000256" key="7">
    <source>
        <dbReference type="HAMAP-Rule" id="MF_02090"/>
    </source>
</evidence>
<feature type="domain" description="HTH cro/C1-type" evidence="11">
    <location>
        <begin position="1"/>
        <end position="18"/>
    </location>
</feature>
<dbReference type="InterPro" id="IPR022310">
    <property type="entry name" value="NAD/GMP_synthase"/>
</dbReference>
<evidence type="ECO:0000256" key="8">
    <source>
        <dbReference type="PIRNR" id="PIRNR006630"/>
    </source>
</evidence>
<dbReference type="Gene3D" id="1.10.10.1140">
    <property type="entry name" value="Glutamine-dependent NAD+ synthetase, C-terminal domain"/>
    <property type="match status" value="1"/>
</dbReference>
<feature type="binding site" evidence="7">
    <location>
        <position position="158"/>
    </location>
    <ligand>
        <name>L-glutamine</name>
        <dbReference type="ChEBI" id="CHEBI:58359"/>
    </ligand>
</feature>
<dbReference type="CDD" id="cd00553">
    <property type="entry name" value="NAD_synthase"/>
    <property type="match status" value="1"/>
</dbReference>
<dbReference type="Pfam" id="PF02540">
    <property type="entry name" value="NAD_synthase"/>
    <property type="match status" value="1"/>
</dbReference>
<dbReference type="InterPro" id="IPR001387">
    <property type="entry name" value="Cro/C1-type_HTH"/>
</dbReference>
<dbReference type="EMBL" id="DVHL01000007">
    <property type="protein sequence ID" value="HIR65393.1"/>
    <property type="molecule type" value="Genomic_DNA"/>
</dbReference>
<evidence type="ECO:0000256" key="3">
    <source>
        <dbReference type="ARBA" id="ARBA00022598"/>
    </source>
</evidence>
<dbReference type="Pfam" id="PF00795">
    <property type="entry name" value="CN_hydrolase"/>
    <property type="match status" value="1"/>
</dbReference>
<dbReference type="CDD" id="cd07570">
    <property type="entry name" value="GAT_Gln-NAD-synth"/>
    <property type="match status" value="1"/>
</dbReference>
<dbReference type="GO" id="GO:0004359">
    <property type="term" value="F:glutaminase activity"/>
    <property type="evidence" value="ECO:0007669"/>
    <property type="project" value="InterPro"/>
</dbReference>
<gene>
    <name evidence="7" type="primary">nadE</name>
    <name evidence="12" type="ORF">IAC95_00665</name>
</gene>
<comment type="function">
    <text evidence="7">Catalyzes the ATP-dependent amidation of deamido-NAD to form NAD. Uses L-glutamine as a nitrogen source.</text>
</comment>
<dbReference type="InterPro" id="IPR014445">
    <property type="entry name" value="Gln-dep_NAD_synthase"/>
</dbReference>
<feature type="active site" description="Nucleophile; for glutaminase activity" evidence="7">
    <location>
        <position position="207"/>
    </location>
</feature>
<dbReference type="InterPro" id="IPR036526">
    <property type="entry name" value="C-N_Hydrolase_sf"/>
</dbReference>
<comment type="caution">
    <text evidence="12">The sequence shown here is derived from an EMBL/GenBank/DDBJ whole genome shotgun (WGS) entry which is preliminary data.</text>
</comment>
<dbReference type="InterPro" id="IPR041856">
    <property type="entry name" value="NAD+_synth_C"/>
</dbReference>
<evidence type="ECO:0000259" key="11">
    <source>
        <dbReference type="PROSITE" id="PS50943"/>
    </source>
</evidence>
<protein>
    <recommendedName>
        <fullName evidence="7 8">Glutamine-dependent NAD(+) synthetase</fullName>
        <ecNumber evidence="7 8">6.3.5.1</ecNumber>
    </recommendedName>
    <alternativeName>
        <fullName evidence="7 8">NAD(+) synthase [glutamine-hydrolyzing]</fullName>
    </alternativeName>
</protein>
<comment type="similarity">
    <text evidence="2 7 8">In the C-terminal section; belongs to the NAD synthetase family.</text>
</comment>
<dbReference type="NCBIfam" id="TIGR00552">
    <property type="entry name" value="nadE"/>
    <property type="match status" value="1"/>
</dbReference>
<dbReference type="Gene3D" id="3.40.50.620">
    <property type="entry name" value="HUPs"/>
    <property type="match status" value="1"/>
</dbReference>
<feature type="binding site" evidence="7">
    <location>
        <position position="499"/>
    </location>
    <ligand>
        <name>deamido-NAD(+)</name>
        <dbReference type="ChEBI" id="CHEBI:58437"/>
        <note>ligand shared between two neighboring subunits</note>
    </ligand>
</feature>
<keyword evidence="4 7" id="KW-0547">Nucleotide-binding</keyword>
<comment type="catalytic activity">
    <reaction evidence="7 8">
        <text>deamido-NAD(+) + L-glutamine + ATP + H2O = L-glutamate + AMP + diphosphate + NAD(+) + H(+)</text>
        <dbReference type="Rhea" id="RHEA:24384"/>
        <dbReference type="ChEBI" id="CHEBI:15377"/>
        <dbReference type="ChEBI" id="CHEBI:15378"/>
        <dbReference type="ChEBI" id="CHEBI:29985"/>
        <dbReference type="ChEBI" id="CHEBI:30616"/>
        <dbReference type="ChEBI" id="CHEBI:33019"/>
        <dbReference type="ChEBI" id="CHEBI:57540"/>
        <dbReference type="ChEBI" id="CHEBI:58359"/>
        <dbReference type="ChEBI" id="CHEBI:58437"/>
        <dbReference type="ChEBI" id="CHEBI:456215"/>
        <dbReference type="EC" id="6.3.5.1"/>
    </reaction>
</comment>
<feature type="binding site" evidence="7">
    <location>
        <position position="470"/>
    </location>
    <ligand>
        <name>deamido-NAD(+)</name>
        <dbReference type="ChEBI" id="CHEBI:58437"/>
        <note>ligand shared between two neighboring subunits</note>
    </ligand>
</feature>
<feature type="binding site" evidence="7">
    <location>
        <position position="630"/>
    </location>
    <ligand>
        <name>deamido-NAD(+)</name>
        <dbReference type="ChEBI" id="CHEBI:58437"/>
        <note>ligand shared between two neighboring subunits</note>
    </ligand>
</feature>
<dbReference type="GO" id="GO:0005737">
    <property type="term" value="C:cytoplasm"/>
    <property type="evidence" value="ECO:0007669"/>
    <property type="project" value="InterPro"/>
</dbReference>
<dbReference type="HAMAP" id="MF_02090">
    <property type="entry name" value="NadE_glutamine_dep"/>
    <property type="match status" value="1"/>
</dbReference>
<dbReference type="PANTHER" id="PTHR23090">
    <property type="entry name" value="NH 3 /GLUTAMINE-DEPENDENT NAD + SYNTHETASE"/>
    <property type="match status" value="1"/>
</dbReference>
<dbReference type="GO" id="GO:0005524">
    <property type="term" value="F:ATP binding"/>
    <property type="evidence" value="ECO:0007669"/>
    <property type="project" value="UniProtKB-UniRule"/>
</dbReference>
<reference evidence="12" key="2">
    <citation type="journal article" date="2021" name="PeerJ">
        <title>Extensive microbial diversity within the chicken gut microbiome revealed by metagenomics and culture.</title>
        <authorList>
            <person name="Gilroy R."/>
            <person name="Ravi A."/>
            <person name="Getino M."/>
            <person name="Pursley I."/>
            <person name="Horton D.L."/>
            <person name="Alikhan N.F."/>
            <person name="Baker D."/>
            <person name="Gharbi K."/>
            <person name="Hall N."/>
            <person name="Watson M."/>
            <person name="Adriaenssens E.M."/>
            <person name="Foster-Nyarko E."/>
            <person name="Jarju S."/>
            <person name="Secka A."/>
            <person name="Antonio M."/>
            <person name="Oren A."/>
            <person name="Chaudhuri R.R."/>
            <person name="La Ragione R."/>
            <person name="Hildebrand F."/>
            <person name="Pallen M.J."/>
        </authorList>
    </citation>
    <scope>NUCLEOTIDE SEQUENCE</scope>
    <source>
        <strain evidence="12">CHK121-14286</strain>
    </source>
</reference>
<dbReference type="SUPFAM" id="SSF52402">
    <property type="entry name" value="Adenine nucleotide alpha hydrolases-like"/>
    <property type="match status" value="1"/>
</dbReference>
<keyword evidence="5 7" id="KW-0067">ATP-binding</keyword>
<dbReference type="GO" id="GO:0003952">
    <property type="term" value="F:NAD+ synthase (glutamine-hydrolyzing) activity"/>
    <property type="evidence" value="ECO:0007669"/>
    <property type="project" value="UniProtKB-UniRule"/>
</dbReference>
<reference evidence="12" key="1">
    <citation type="submission" date="2020-10" db="EMBL/GenBank/DDBJ databases">
        <authorList>
            <person name="Gilroy R."/>
        </authorList>
    </citation>
    <scope>NUCLEOTIDE SEQUENCE</scope>
    <source>
        <strain evidence="12">CHK121-14286</strain>
    </source>
</reference>
<comment type="pathway">
    <text evidence="1 7 8">Cofactor biosynthesis; NAD(+) biosynthesis; NAD(+) from deamido-NAD(+) (L-Gln route): step 1/1.</text>
</comment>
<evidence type="ECO:0000256" key="4">
    <source>
        <dbReference type="ARBA" id="ARBA00022741"/>
    </source>
</evidence>